<dbReference type="Pfam" id="PF08263">
    <property type="entry name" value="LRRNT_2"/>
    <property type="match status" value="1"/>
</dbReference>
<protein>
    <submittedName>
        <fullName evidence="11">Inactive leucine-rich repeat receptor-like protein kinase</fullName>
    </submittedName>
</protein>
<dbReference type="GO" id="GO:0004672">
    <property type="term" value="F:protein kinase activity"/>
    <property type="evidence" value="ECO:0007669"/>
    <property type="project" value="InterPro"/>
</dbReference>
<organism evidence="11 12">
    <name type="scientific">Acorus calamus</name>
    <name type="common">Sweet flag</name>
    <dbReference type="NCBI Taxonomy" id="4465"/>
    <lineage>
        <taxon>Eukaryota</taxon>
        <taxon>Viridiplantae</taxon>
        <taxon>Streptophyta</taxon>
        <taxon>Embryophyta</taxon>
        <taxon>Tracheophyta</taxon>
        <taxon>Spermatophyta</taxon>
        <taxon>Magnoliopsida</taxon>
        <taxon>Liliopsida</taxon>
        <taxon>Acoraceae</taxon>
        <taxon>Acorus</taxon>
    </lineage>
</organism>
<dbReference type="AlphaFoldDB" id="A0AAV9EPK4"/>
<dbReference type="Gene3D" id="3.30.200.20">
    <property type="entry name" value="Phosphorylase Kinase, domain 1"/>
    <property type="match status" value="1"/>
</dbReference>
<gene>
    <name evidence="11" type="ORF">QJS10_CPA06g02531</name>
</gene>
<evidence type="ECO:0000256" key="2">
    <source>
        <dbReference type="ARBA" id="ARBA00022614"/>
    </source>
</evidence>
<dbReference type="Gene3D" id="3.80.10.10">
    <property type="entry name" value="Ribonuclease Inhibitor"/>
    <property type="match status" value="2"/>
</dbReference>
<keyword evidence="12" id="KW-1185">Reference proteome</keyword>
<dbReference type="InterPro" id="IPR046959">
    <property type="entry name" value="PRK1-6/SRF4-like"/>
</dbReference>
<evidence type="ECO:0000256" key="7">
    <source>
        <dbReference type="SAM" id="MobiDB-lite"/>
    </source>
</evidence>
<keyword evidence="11" id="KW-0418">Kinase</keyword>
<evidence type="ECO:0000256" key="1">
    <source>
        <dbReference type="ARBA" id="ARBA00004370"/>
    </source>
</evidence>
<dbReference type="EMBL" id="JAUJYO010000006">
    <property type="protein sequence ID" value="KAK1315237.1"/>
    <property type="molecule type" value="Genomic_DNA"/>
</dbReference>
<evidence type="ECO:0000256" key="8">
    <source>
        <dbReference type="SAM" id="Phobius"/>
    </source>
</evidence>
<sequence length="679" mass="72357">MSTAAVPLLLLLLFSSSVATDPQPQSDASALALFKSSFDHPDSVLPSWSPGSHPCNATGPSWAGLICFQGIVTGLHLGNMGLSGNVDAAVLSRLLGLRVVSLVHNRLAGPIPAFNRLGALKALYLSDNNFSGDIPRDYFAGMSSLKKVWLSGNWFTGEIPLSLAKLEHLMELHLENNMFSGRIPDDVPWPEKMVSFDVANNRLEGEVPKSLSRFNLSSFDGNQGLCGSALGRPCKAEPPELAPVDTSDAVGSPAPDSGKMAATAVAMILLLLALLAAVAVVKRRREAAGAADFNALGSDNGEDGEVEVHMPSSHHQTQRHWSSRKGGSNRSERSGGGGGGGGGVGELVVLNKEKGVFGLGDLMKAAAEVLGNGGLGSAYKAVMANGTAVVVKRVREMNNRGGREEFEAEMRRLGRLRHRNLLPVLAYHYRREEKLLILEYVPNGTLLYLLHGDRGSGHAGLDWPRRQKIIRGIARGMSYLHSELSPTHTLPHGNLKSGNVLLSSDFDPLLTDYGLHPLVTPSVAPSALLAFHSPESHNPSPKSDVYCLGILVLEILTGKFPSVYLGNNKGGIDVAEWVASAAAEGREAELFDPQILVGASKAAVADMERLVRVGSACAEADPERRPDMREAARWIEEITGGETSSAAGFGGELLRRESLNERSGRRDDGDGFGFGFAIS</sequence>
<feature type="transmembrane region" description="Helical" evidence="8">
    <location>
        <begin position="260"/>
        <end position="281"/>
    </location>
</feature>
<evidence type="ECO:0000313" key="12">
    <source>
        <dbReference type="Proteomes" id="UP001180020"/>
    </source>
</evidence>
<evidence type="ECO:0000256" key="6">
    <source>
        <dbReference type="ARBA" id="ARBA00023136"/>
    </source>
</evidence>
<keyword evidence="9" id="KW-0732">Signal</keyword>
<reference evidence="11" key="2">
    <citation type="submission" date="2023-06" db="EMBL/GenBank/DDBJ databases">
        <authorList>
            <person name="Ma L."/>
            <person name="Liu K.-W."/>
            <person name="Li Z."/>
            <person name="Hsiao Y.-Y."/>
            <person name="Qi Y."/>
            <person name="Fu T."/>
            <person name="Tang G."/>
            <person name="Zhang D."/>
            <person name="Sun W.-H."/>
            <person name="Liu D.-K."/>
            <person name="Li Y."/>
            <person name="Chen G.-Z."/>
            <person name="Liu X.-D."/>
            <person name="Liao X.-Y."/>
            <person name="Jiang Y.-T."/>
            <person name="Yu X."/>
            <person name="Hao Y."/>
            <person name="Huang J."/>
            <person name="Zhao X.-W."/>
            <person name="Ke S."/>
            <person name="Chen Y.-Y."/>
            <person name="Wu W.-L."/>
            <person name="Hsu J.-L."/>
            <person name="Lin Y.-F."/>
            <person name="Huang M.-D."/>
            <person name="Li C.-Y."/>
            <person name="Huang L."/>
            <person name="Wang Z.-W."/>
            <person name="Zhao X."/>
            <person name="Zhong W.-Y."/>
            <person name="Peng D.-H."/>
            <person name="Ahmad S."/>
            <person name="Lan S."/>
            <person name="Zhang J.-S."/>
            <person name="Tsai W.-C."/>
            <person name="Van De Peer Y."/>
            <person name="Liu Z.-J."/>
        </authorList>
    </citation>
    <scope>NUCLEOTIDE SEQUENCE</scope>
    <source>
        <strain evidence="11">CP</strain>
        <tissue evidence="11">Leaves</tissue>
    </source>
</reference>
<dbReference type="Gene3D" id="1.10.510.10">
    <property type="entry name" value="Transferase(Phosphotransferase) domain 1"/>
    <property type="match status" value="1"/>
</dbReference>
<evidence type="ECO:0000256" key="4">
    <source>
        <dbReference type="ARBA" id="ARBA00022737"/>
    </source>
</evidence>
<feature type="signal peptide" evidence="9">
    <location>
        <begin position="1"/>
        <end position="19"/>
    </location>
</feature>
<proteinExistence type="predicted"/>
<feature type="region of interest" description="Disordered" evidence="7">
    <location>
        <begin position="237"/>
        <end position="257"/>
    </location>
</feature>
<dbReference type="PANTHER" id="PTHR48007:SF38">
    <property type="entry name" value="LEUCINE-RICH REPEAT PROTEIN KINASE FAMILY PROTEIN"/>
    <property type="match status" value="1"/>
</dbReference>
<accession>A0AAV9EPK4</accession>
<dbReference type="GO" id="GO:0005524">
    <property type="term" value="F:ATP binding"/>
    <property type="evidence" value="ECO:0007669"/>
    <property type="project" value="InterPro"/>
</dbReference>
<feature type="domain" description="Protein kinase" evidence="10">
    <location>
        <begin position="364"/>
        <end position="639"/>
    </location>
</feature>
<dbReference type="SUPFAM" id="SSF52058">
    <property type="entry name" value="L domain-like"/>
    <property type="match status" value="1"/>
</dbReference>
<dbReference type="PROSITE" id="PS50011">
    <property type="entry name" value="PROTEIN_KINASE_DOM"/>
    <property type="match status" value="1"/>
</dbReference>
<dbReference type="SUPFAM" id="SSF56112">
    <property type="entry name" value="Protein kinase-like (PK-like)"/>
    <property type="match status" value="1"/>
</dbReference>
<comment type="subcellular location">
    <subcellularLocation>
        <location evidence="1">Membrane</location>
    </subcellularLocation>
</comment>
<dbReference type="InterPro" id="IPR000719">
    <property type="entry name" value="Prot_kinase_dom"/>
</dbReference>
<dbReference type="Proteomes" id="UP001180020">
    <property type="component" value="Unassembled WGS sequence"/>
</dbReference>
<evidence type="ECO:0000256" key="9">
    <source>
        <dbReference type="SAM" id="SignalP"/>
    </source>
</evidence>
<comment type="caution">
    <text evidence="11">The sequence shown here is derived from an EMBL/GenBank/DDBJ whole genome shotgun (WGS) entry which is preliminary data.</text>
</comment>
<keyword evidence="6 8" id="KW-0472">Membrane</keyword>
<dbReference type="GO" id="GO:0016020">
    <property type="term" value="C:membrane"/>
    <property type="evidence" value="ECO:0007669"/>
    <property type="project" value="UniProtKB-SubCell"/>
</dbReference>
<dbReference type="PANTHER" id="PTHR48007">
    <property type="entry name" value="LEUCINE-RICH REPEAT RECEPTOR-LIKE PROTEIN KINASE PXC1"/>
    <property type="match status" value="1"/>
</dbReference>
<dbReference type="InterPro" id="IPR011009">
    <property type="entry name" value="Kinase-like_dom_sf"/>
</dbReference>
<feature type="chain" id="PRO_5043676006" evidence="9">
    <location>
        <begin position="20"/>
        <end position="679"/>
    </location>
</feature>
<dbReference type="CDD" id="cd14066">
    <property type="entry name" value="STKc_IRAK"/>
    <property type="match status" value="1"/>
</dbReference>
<dbReference type="InterPro" id="IPR001611">
    <property type="entry name" value="Leu-rich_rpt"/>
</dbReference>
<dbReference type="Pfam" id="PF00560">
    <property type="entry name" value="LRR_1"/>
    <property type="match status" value="2"/>
</dbReference>
<dbReference type="Pfam" id="PF07714">
    <property type="entry name" value="PK_Tyr_Ser-Thr"/>
    <property type="match status" value="1"/>
</dbReference>
<keyword evidence="2" id="KW-0433">Leucine-rich repeat</keyword>
<keyword evidence="11" id="KW-0808">Transferase</keyword>
<dbReference type="InterPro" id="IPR013210">
    <property type="entry name" value="LRR_N_plant-typ"/>
</dbReference>
<feature type="compositionally biased region" description="Gly residues" evidence="7">
    <location>
        <begin position="334"/>
        <end position="343"/>
    </location>
</feature>
<evidence type="ECO:0000259" key="10">
    <source>
        <dbReference type="PROSITE" id="PS50011"/>
    </source>
</evidence>
<feature type="region of interest" description="Disordered" evidence="7">
    <location>
        <begin position="294"/>
        <end position="343"/>
    </location>
</feature>
<evidence type="ECO:0000256" key="3">
    <source>
        <dbReference type="ARBA" id="ARBA00022692"/>
    </source>
</evidence>
<evidence type="ECO:0000313" key="11">
    <source>
        <dbReference type="EMBL" id="KAK1315237.1"/>
    </source>
</evidence>
<name>A0AAV9EPK4_ACOCL</name>
<evidence type="ECO:0000256" key="5">
    <source>
        <dbReference type="ARBA" id="ARBA00022989"/>
    </source>
</evidence>
<reference evidence="11" key="1">
    <citation type="journal article" date="2023" name="Nat. Commun.">
        <title>Diploid and tetraploid genomes of Acorus and the evolution of monocots.</title>
        <authorList>
            <person name="Ma L."/>
            <person name="Liu K.W."/>
            <person name="Li Z."/>
            <person name="Hsiao Y.Y."/>
            <person name="Qi Y."/>
            <person name="Fu T."/>
            <person name="Tang G.D."/>
            <person name="Zhang D."/>
            <person name="Sun W.H."/>
            <person name="Liu D.K."/>
            <person name="Li Y."/>
            <person name="Chen G.Z."/>
            <person name="Liu X.D."/>
            <person name="Liao X.Y."/>
            <person name="Jiang Y.T."/>
            <person name="Yu X."/>
            <person name="Hao Y."/>
            <person name="Huang J."/>
            <person name="Zhao X.W."/>
            <person name="Ke S."/>
            <person name="Chen Y.Y."/>
            <person name="Wu W.L."/>
            <person name="Hsu J.L."/>
            <person name="Lin Y.F."/>
            <person name="Huang M.D."/>
            <person name="Li C.Y."/>
            <person name="Huang L."/>
            <person name="Wang Z.W."/>
            <person name="Zhao X."/>
            <person name="Zhong W.Y."/>
            <person name="Peng D.H."/>
            <person name="Ahmad S."/>
            <person name="Lan S."/>
            <person name="Zhang J.S."/>
            <person name="Tsai W.C."/>
            <person name="Van de Peer Y."/>
            <person name="Liu Z.J."/>
        </authorList>
    </citation>
    <scope>NUCLEOTIDE SEQUENCE</scope>
    <source>
        <strain evidence="11">CP</strain>
    </source>
</reference>
<keyword evidence="3 8" id="KW-0812">Transmembrane</keyword>
<dbReference type="InterPro" id="IPR001245">
    <property type="entry name" value="Ser-Thr/Tyr_kinase_cat_dom"/>
</dbReference>
<keyword evidence="5 8" id="KW-1133">Transmembrane helix</keyword>
<keyword evidence="11" id="KW-0675">Receptor</keyword>
<keyword evidence="4" id="KW-0677">Repeat</keyword>
<dbReference type="InterPro" id="IPR032675">
    <property type="entry name" value="LRR_dom_sf"/>
</dbReference>